<dbReference type="PANTHER" id="PTHR42928:SF3">
    <property type="entry name" value="UPF0065 PROTEIN YFLP"/>
    <property type="match status" value="1"/>
</dbReference>
<protein>
    <recommendedName>
        <fullName evidence="5">Tripartite tricarboxylate transporter family receptor</fullName>
    </recommendedName>
</protein>
<proteinExistence type="inferred from homology"/>
<reference evidence="3 4" key="1">
    <citation type="submission" date="2018-07" db="EMBL/GenBank/DDBJ databases">
        <title>Genomic Encyclopedia of Type Strains, Phase III (KMG-III): the genomes of soil and plant-associated and newly described type strains.</title>
        <authorList>
            <person name="Whitman W."/>
        </authorList>
    </citation>
    <scope>NUCLEOTIDE SEQUENCE [LARGE SCALE GENOMIC DNA]</scope>
    <source>
        <strain evidence="3 4">CECT 8488</strain>
    </source>
</reference>
<dbReference type="InterPro" id="IPR042100">
    <property type="entry name" value="Bug_dom1"/>
</dbReference>
<evidence type="ECO:0000313" key="3">
    <source>
        <dbReference type="EMBL" id="RED44248.1"/>
    </source>
</evidence>
<evidence type="ECO:0000313" key="4">
    <source>
        <dbReference type="Proteomes" id="UP000256845"/>
    </source>
</evidence>
<keyword evidence="2" id="KW-0732">Signal</keyword>
<feature type="signal peptide" evidence="2">
    <location>
        <begin position="1"/>
        <end position="23"/>
    </location>
</feature>
<name>A0A3D9H439_9PROT</name>
<keyword evidence="4" id="KW-1185">Reference proteome</keyword>
<sequence>MVRPLLVILLCFFSLVPVSGSRASGQLFSTEAVYPSEPVRIIVAFGAGGGSDQLARQMARAIKATSGLDVTIVNRPADGGMEAIRIFMRQPSNGYNILLMTEGAAANYASGQLAYNLK</sequence>
<evidence type="ECO:0008006" key="5">
    <source>
        <dbReference type="Google" id="ProtNLM"/>
    </source>
</evidence>
<organism evidence="3 4">
    <name type="scientific">Aestuariispira insulae</name>
    <dbReference type="NCBI Taxonomy" id="1461337"/>
    <lineage>
        <taxon>Bacteria</taxon>
        <taxon>Pseudomonadati</taxon>
        <taxon>Pseudomonadota</taxon>
        <taxon>Alphaproteobacteria</taxon>
        <taxon>Rhodospirillales</taxon>
        <taxon>Kiloniellaceae</taxon>
        <taxon>Aestuariispira</taxon>
    </lineage>
</organism>
<accession>A0A3D9H439</accession>
<dbReference type="Proteomes" id="UP000256845">
    <property type="component" value="Unassembled WGS sequence"/>
</dbReference>
<dbReference type="Gene3D" id="3.40.190.150">
    <property type="entry name" value="Bordetella uptake gene, domain 1"/>
    <property type="match status" value="1"/>
</dbReference>
<feature type="chain" id="PRO_5017566317" description="Tripartite tricarboxylate transporter family receptor" evidence="2">
    <location>
        <begin position="24"/>
        <end position="118"/>
    </location>
</feature>
<dbReference type="InterPro" id="IPR005064">
    <property type="entry name" value="BUG"/>
</dbReference>
<dbReference type="PANTHER" id="PTHR42928">
    <property type="entry name" value="TRICARBOXYLATE-BINDING PROTEIN"/>
    <property type="match status" value="1"/>
</dbReference>
<comment type="similarity">
    <text evidence="1">Belongs to the UPF0065 (bug) family.</text>
</comment>
<dbReference type="EMBL" id="QRDW01000015">
    <property type="protein sequence ID" value="RED44248.1"/>
    <property type="molecule type" value="Genomic_DNA"/>
</dbReference>
<dbReference type="AlphaFoldDB" id="A0A3D9H439"/>
<evidence type="ECO:0000256" key="2">
    <source>
        <dbReference type="SAM" id="SignalP"/>
    </source>
</evidence>
<comment type="caution">
    <text evidence="3">The sequence shown here is derived from an EMBL/GenBank/DDBJ whole genome shotgun (WGS) entry which is preliminary data.</text>
</comment>
<gene>
    <name evidence="3" type="ORF">DFP90_1151</name>
</gene>
<evidence type="ECO:0000256" key="1">
    <source>
        <dbReference type="ARBA" id="ARBA00006987"/>
    </source>
</evidence>